<organism evidence="2">
    <name type="scientific">Magallana gigas</name>
    <name type="common">Pacific oyster</name>
    <name type="synonym">Crassostrea gigas</name>
    <dbReference type="NCBI Taxonomy" id="29159"/>
    <lineage>
        <taxon>Eukaryota</taxon>
        <taxon>Metazoa</taxon>
        <taxon>Spiralia</taxon>
        <taxon>Lophotrochozoa</taxon>
        <taxon>Mollusca</taxon>
        <taxon>Bivalvia</taxon>
        <taxon>Autobranchia</taxon>
        <taxon>Pteriomorphia</taxon>
        <taxon>Ostreida</taxon>
        <taxon>Ostreoidea</taxon>
        <taxon>Ostreidae</taxon>
        <taxon>Magallana</taxon>
    </lineage>
</organism>
<feature type="compositionally biased region" description="Polar residues" evidence="1">
    <location>
        <begin position="578"/>
        <end position="599"/>
    </location>
</feature>
<feature type="region of interest" description="Disordered" evidence="1">
    <location>
        <begin position="686"/>
        <end position="715"/>
    </location>
</feature>
<proteinExistence type="predicted"/>
<protein>
    <submittedName>
        <fullName evidence="2">Uncharacterized protein</fullName>
    </submittedName>
</protein>
<feature type="region of interest" description="Disordered" evidence="1">
    <location>
        <begin position="1"/>
        <end position="26"/>
    </location>
</feature>
<accession>K1RZ26</accession>
<sequence>MEENDNIPCYKKTGSGDVKSDTTDSSSVTLLEIPSNQSQGSSVVPTDSLRNIRQVSVGTRMCMNAPTPQRGVGIAIPTPLSVVSSPQGDDSPSPMQGTSEEHTEATTSQAQAVAATTSDIATTSAADHMPKAKAPMQQFIPTGRAQIQNRLITPDNVQISAVPCVPKAIPRVPLSASRPQKSCKKPVSNMAMHTVLDTTLPLARSPPQMGLTGMKISPQRPPARGRNWQPPGGSVRPIGASREDEYKPPKGLFERIKLMEAEAKLREQKLMDEVSKSTDDRQSPEFIQPPANRFLKKNKALQAMMNMEERCGTPSERSLSPASVRMLMDNVFASPENFVPVRLDISCSRTIERVFTVPSSNSNSERVYSPSNLVPIYQSGSESFILNPNGKEIQMDSFFDSLNEPSMQIIDVEDEDSFEIVSMISTSNSFSFGTPRDLASSCGSPKKLVSQYMCPPDTFQLRKRRSVHKLDDIPGEKAAPMIVSDATAEPEMDLPVTPEAMRPMKKPPVLYSDSVSDVSTIELVETTRTVLEIGEFSFDETPAAYIKPGETAEDNGRWAYKRRDLNKLSILGYVSQSQDMPHSTVNVAPSQDMPHSTGTVAVGQDKPHSTGNVAVSQDKPHNTGNVAVSQDKPHSTGHVATSQDKPHSTGNIAQSQDILHSTGNVILNQDKPHSTVNVAPSQDILHSTGNVVPSQDKPHSSGYHPQSHKEKLQGTGVASQGQILVKEVTNPSAEIQTAEAQEKEDKVIKFLERFCDRRQDVEVERLRLEAKHTNKVVQRVQNGVRRRILRLEDGEQEVQALRQYHLEVLNRMTVQSLKLITMHQELGQFEGCFDDRIQSLIHWDVFLYQRLIEQEAMICHQVNTLEAEIQSMRAMSGVAIMVRTKVLKPKPDILDVSKLGFDTKPQAQRTMREMIFPIHDFYENRNFDQPKNQKPKAKQMFPPMNISQQSQYYERNPILGRPHQDMAVPVYNEWKNHVQPKILKPRANPHVPPLIQSQLNNDSKKLKGKKANLDHETMEESKGKSDMQPKPGRSQGNPVVPSLQLPKYDDDDFSHIPRSKEELFISVVNESEREFRKKQPKVVRPECVPQLDLSLLNDVKPRTRKATKADFGISVCDKTERKSQRKPKSALKTDDADAKPKTKRRSESKEAVPVPEDSNKGSHRQQPKILKPKAKSHAQPTEVSSEPKEEELSPIKPQKSNRVCRKIPASVVKVEMPFHPEIDMTLPRRPRQVPVPIICAQKEITPKETSTAAKSNAKLRSMMTGTAILPDFKNNKMPAYKKNVVELAPTFRKPVKMAAVHPKSLPEVDSARAKIYKRWD</sequence>
<feature type="compositionally biased region" description="Low complexity" evidence="1">
    <location>
        <begin position="13"/>
        <end position="26"/>
    </location>
</feature>
<feature type="region of interest" description="Disordered" evidence="1">
    <location>
        <begin position="273"/>
        <end position="292"/>
    </location>
</feature>
<feature type="region of interest" description="Disordered" evidence="1">
    <location>
        <begin position="211"/>
        <end position="247"/>
    </location>
</feature>
<feature type="compositionally biased region" description="Polar residues" evidence="1">
    <location>
        <begin position="81"/>
        <end position="98"/>
    </location>
</feature>
<feature type="compositionally biased region" description="Low complexity" evidence="1">
    <location>
        <begin position="105"/>
        <end position="116"/>
    </location>
</feature>
<feature type="compositionally biased region" description="Basic and acidic residues" evidence="1">
    <location>
        <begin position="1131"/>
        <end position="1150"/>
    </location>
</feature>
<feature type="compositionally biased region" description="Basic and acidic residues" evidence="1">
    <location>
        <begin position="273"/>
        <end position="283"/>
    </location>
</feature>
<evidence type="ECO:0000313" key="2">
    <source>
        <dbReference type="EMBL" id="EKC40286.1"/>
    </source>
</evidence>
<feature type="region of interest" description="Disordered" evidence="1">
    <location>
        <begin position="81"/>
        <end position="116"/>
    </location>
</feature>
<name>K1RZ26_MAGGI</name>
<dbReference type="HOGENOM" id="CLU_259948_0_0_1"/>
<feature type="region of interest" description="Disordered" evidence="1">
    <location>
        <begin position="984"/>
        <end position="1049"/>
    </location>
</feature>
<gene>
    <name evidence="2" type="ORF">CGI_10023720</name>
</gene>
<feature type="region of interest" description="Disordered" evidence="1">
    <location>
        <begin position="578"/>
        <end position="651"/>
    </location>
</feature>
<reference evidence="2" key="1">
    <citation type="journal article" date="2012" name="Nature">
        <title>The oyster genome reveals stress adaptation and complexity of shell formation.</title>
        <authorList>
            <person name="Zhang G."/>
            <person name="Fang X."/>
            <person name="Guo X."/>
            <person name="Li L."/>
            <person name="Luo R."/>
            <person name="Xu F."/>
            <person name="Yang P."/>
            <person name="Zhang L."/>
            <person name="Wang X."/>
            <person name="Qi H."/>
            <person name="Xiong Z."/>
            <person name="Que H."/>
            <person name="Xie Y."/>
            <person name="Holland P.W."/>
            <person name="Paps J."/>
            <person name="Zhu Y."/>
            <person name="Wu F."/>
            <person name="Chen Y."/>
            <person name="Wang J."/>
            <person name="Peng C."/>
            <person name="Meng J."/>
            <person name="Yang L."/>
            <person name="Liu J."/>
            <person name="Wen B."/>
            <person name="Zhang N."/>
            <person name="Huang Z."/>
            <person name="Zhu Q."/>
            <person name="Feng Y."/>
            <person name="Mount A."/>
            <person name="Hedgecock D."/>
            <person name="Xu Z."/>
            <person name="Liu Y."/>
            <person name="Domazet-Loso T."/>
            <person name="Du Y."/>
            <person name="Sun X."/>
            <person name="Zhang S."/>
            <person name="Liu B."/>
            <person name="Cheng P."/>
            <person name="Jiang X."/>
            <person name="Li J."/>
            <person name="Fan D."/>
            <person name="Wang W."/>
            <person name="Fu W."/>
            <person name="Wang T."/>
            <person name="Wang B."/>
            <person name="Zhang J."/>
            <person name="Peng Z."/>
            <person name="Li Y."/>
            <person name="Li N."/>
            <person name="Wang J."/>
            <person name="Chen M."/>
            <person name="He Y."/>
            <person name="Tan F."/>
            <person name="Song X."/>
            <person name="Zheng Q."/>
            <person name="Huang R."/>
            <person name="Yang H."/>
            <person name="Du X."/>
            <person name="Chen L."/>
            <person name="Yang M."/>
            <person name="Gaffney P.M."/>
            <person name="Wang S."/>
            <person name="Luo L."/>
            <person name="She Z."/>
            <person name="Ming Y."/>
            <person name="Huang W."/>
            <person name="Zhang S."/>
            <person name="Huang B."/>
            <person name="Zhang Y."/>
            <person name="Qu T."/>
            <person name="Ni P."/>
            <person name="Miao G."/>
            <person name="Wang J."/>
            <person name="Wang Q."/>
            <person name="Steinberg C.E."/>
            <person name="Wang H."/>
            <person name="Li N."/>
            <person name="Qian L."/>
            <person name="Zhang G."/>
            <person name="Li Y."/>
            <person name="Yang H."/>
            <person name="Liu X."/>
            <person name="Wang J."/>
            <person name="Yin Y."/>
            <person name="Wang J."/>
        </authorList>
    </citation>
    <scope>NUCLEOTIDE SEQUENCE [LARGE SCALE GENOMIC DNA]</scope>
    <source>
        <strain evidence="2">05x7-T-G4-1.051#20</strain>
    </source>
</reference>
<feature type="region of interest" description="Disordered" evidence="1">
    <location>
        <begin position="1117"/>
        <end position="1201"/>
    </location>
</feature>
<feature type="compositionally biased region" description="Basic residues" evidence="1">
    <location>
        <begin position="1161"/>
        <end position="1176"/>
    </location>
</feature>
<dbReference type="EMBL" id="JH816397">
    <property type="protein sequence ID" value="EKC40286.1"/>
    <property type="molecule type" value="Genomic_DNA"/>
</dbReference>
<feature type="compositionally biased region" description="Polar residues" evidence="1">
    <location>
        <begin position="638"/>
        <end position="651"/>
    </location>
</feature>
<evidence type="ECO:0000256" key="1">
    <source>
        <dbReference type="SAM" id="MobiDB-lite"/>
    </source>
</evidence>
<dbReference type="InParanoid" id="K1RZ26"/>
<feature type="compositionally biased region" description="Basic and acidic residues" evidence="1">
    <location>
        <begin position="1011"/>
        <end position="1027"/>
    </location>
</feature>